<gene>
    <name evidence="1" type="ORF">F4821DRAFT_262657</name>
</gene>
<organism evidence="1 2">
    <name type="scientific">Hypoxylon rubiginosum</name>
    <dbReference type="NCBI Taxonomy" id="110542"/>
    <lineage>
        <taxon>Eukaryota</taxon>
        <taxon>Fungi</taxon>
        <taxon>Dikarya</taxon>
        <taxon>Ascomycota</taxon>
        <taxon>Pezizomycotina</taxon>
        <taxon>Sordariomycetes</taxon>
        <taxon>Xylariomycetidae</taxon>
        <taxon>Xylariales</taxon>
        <taxon>Hypoxylaceae</taxon>
        <taxon>Hypoxylon</taxon>
    </lineage>
</organism>
<proteinExistence type="predicted"/>
<comment type="caution">
    <text evidence="1">The sequence shown here is derived from an EMBL/GenBank/DDBJ whole genome shotgun (WGS) entry which is preliminary data.</text>
</comment>
<dbReference type="EMBL" id="MU394348">
    <property type="protein sequence ID" value="KAI6083658.1"/>
    <property type="molecule type" value="Genomic_DNA"/>
</dbReference>
<evidence type="ECO:0000313" key="1">
    <source>
        <dbReference type="EMBL" id="KAI6083658.1"/>
    </source>
</evidence>
<sequence>MADQLEAIAIIGFSMRFPQEATSPEEFWKILYEGRSVMTEVPQDRFNINGFYHPDSSRPDTVNCRGGHFLKDDLATFDAPFFSMSPSEVECLDPQQRCLLETSYHAFENAGVPIQKAAGSKTSVYVGYLGVDYNRFFDSDEEIRSTYKATGVSSAILSNRLSWFYDLRGPSITLETACSSSMVALHLACQSLLTRESTMSLVCGSSLYLEPLTSAIPLSTMKFMSPDSRCYSFDDRGNGYAKGEGFGVLVLKPLQAAIAAGDTIRAVIRSTATNQDGRTPGITQPSQAAQEDQIREAYQRAGLDFSHTRLFESHGTGTMLGDRIEAKAIRAVFQEYRSREEPIFVGAVKTNIGHLEATAGIAGIIKVLLCLEKGIIPPNAGFETLNRSIRAEEWHLKFPTKPVPWPTNGLRRASVNSFGYGGSNAHVIIDDAYNYMRERRLTGNHCTVEEPPHILSNMSNGLQSKRPLTNDHKNNDPRSNGSINIHRQEHHNGVIDESTEGAHQFVFVWSGSDSGGIERLGSVYKDHLPQESPGTHSQDYLRNLAYTLSSKRSALPWKSYIVADSVENLQKGLLSMPKPVRSSTIPKIHFVFTGQGAQWAKMGVGLMDFPEFERSIIDAESHFKHLGCSWSLIEEMRRPVEFSKLDDPALAQPICTALQVALVELLAAWNVHPCGVVGHSSGEIAAVFCAGAISKESAWTISYFRGILAAKLAVADAQDRGAMIFVQLSESELYPYMQRIAPGNEDGRLSIGCENSPSNTTVTGLETSVNQLKCQLIRDGIFNRKLKIPVAYHSSHMQVIAAEYAGLLESICRPGTPILTEVPVFISSVMGDSISLDKLCCPEYWVRNLVSKVRFSEAVRRLHSITSKSRSKNEAEYFVEIGPHAALQRPIKDILQENKDFLYDPTLRRGLNSLETLANLAGRLFVQGYPVNLEKTNTHRSANKPPKMLTGLPKYPFNHSQRYWLESRLFRNYRQRDRIRHELLGLPSTDWNPLRPRWRHTLRVSDLPWLGEHKVNGSVVYPAAGILAMVIEAVRSISKPGSTIRGYRFREVIMLNALVIPSATGALEVQLYMQNQKNSRTTGISSIECREFCISSYLDNEWRDACSGTIVAEFNEILQHCPETTSQQRFYKIGRQMGYHFGPSFQTLQEIAYDPAGGYAVGSVILDEWVTKSLGTSTYMQEHVIHPTALDSVLQIVAAMTTKGGSILGPLHAPTQFRELWISNDLLSKPQNSKLRVAVKMLDAGARITDTSIIALHSETSEPAILIENYQLTTISSDRYTPSKMYNKMYTLEWKPDVDLLYRLEKEEYCLRETGMDIDWNPSRNAVCIHHMTQALLKLEEKEMKSLKPHLQKYLGWMRRYLNGLGDTNPLLGSPWKESFTPENKDGFLTQFAATGPVERATHLFCSQLADIVKGEVDPLDLLFNQGLAKDLYSENMIQVTGKRVAAFVDLVAHKSPDMNILEIGAGTGSITGSVLSSLSRHEQSRATSKYSSYAFTDISPSFFEKAREKFADHASRMSFKTLDIEQDPASQGFELGTYDLVLAAMVLHATANIQDTLRNAKSLLKPGGYLVLVEPVNKHVASMNAIWGTLPGWWRGVEKDREWSPLYTQSDWDENLQRSGFTGIELALPDRPEVDRRELSFFVSRVKKEAAPTDSGQECRRNIIIVAADTELQQKVAIDIASYMESAGLFSCEIVGLSSTLELSHQNTICVSILELENSFLSSMGEIDFITLKNIVDSSSQIYWISSGGGSNARQPEKAMFAGFGRAIMQEHPGLRVANIDVEEPMAAAGTFRRVFEQFSPVSDISDWESDFLHSDGVVAIPRVVEATDVNNFVHSQTGQFDIEKRTVGKAATEALKLEFTFGHLDSFRFTRDETFDLPLAEDEVEIEVKASGINFIDVMAVLGQLTSSSIGHECSGIVSRVGSAVTSLSLGDRVCCTGVSTFRTFFRGKEHATIRIPDTLPFTEAFPVIYLTVIYSISHLGRLRKGESILIHTAAGAVGQAAIQLAQRIGADIFVTVSSPEKESLIRDLYGIPENRIFFSRNLSFGDQIRQATNGRGVDVVLNSLSGEGLVESWRTLAPLGRFIEIGKRDIQSFQSLPMQPFSKNISYHSVDLAMMSRHRPGIIKELMTELEGMLSDGIFSTPRPLSVFSRAEFESAIRYLQTGHHMGKAVVDWEAEAEISLIPSPDPEYSFDPNASYLISGGLGGIGRSLALWFAKRGAKYLILLSRSGPWSEKAIKLLHDLASSGIKVATPQCDVSDAESLRKALSSMASIMPPIKGCIQSSLVLKDRLLENMTLEEWKAVLAPKVGGTWNLHYALPRNMDFFVILSSLGGMLGTRGQSQYNAASTFQDAFARHRWSLGEKCISIDVGVVLEVGYVAEHDDLERLWNEERVQVLHEKELHSVVDWACNPVRATSSSWSTQIITAAGMPDTMERRDVDSIPHLKRPLYRHLLETNEPTASTTQEQAGRVNYGSLLRNAKDSEEAGGIIAAALADKLSRALAVPQEDIEMTRPTYSFGVDSLVAVELRFWFANEVKADISVFDILLNDSVLVLAHLAAKKSQHVQERLCISQNDE</sequence>
<accession>A0ACC0CTD2</accession>
<reference evidence="1 2" key="1">
    <citation type="journal article" date="2022" name="New Phytol.">
        <title>Ecological generalism drives hyperdiversity of secondary metabolite gene clusters in xylarialean endophytes.</title>
        <authorList>
            <person name="Franco M.E.E."/>
            <person name="Wisecaver J.H."/>
            <person name="Arnold A.E."/>
            <person name="Ju Y.M."/>
            <person name="Slot J.C."/>
            <person name="Ahrendt S."/>
            <person name="Moore L.P."/>
            <person name="Eastman K.E."/>
            <person name="Scott K."/>
            <person name="Konkel Z."/>
            <person name="Mondo S.J."/>
            <person name="Kuo A."/>
            <person name="Hayes R.D."/>
            <person name="Haridas S."/>
            <person name="Andreopoulos B."/>
            <person name="Riley R."/>
            <person name="LaButti K."/>
            <person name="Pangilinan J."/>
            <person name="Lipzen A."/>
            <person name="Amirebrahimi M."/>
            <person name="Yan J."/>
            <person name="Adam C."/>
            <person name="Keymanesh K."/>
            <person name="Ng V."/>
            <person name="Louie K."/>
            <person name="Northen T."/>
            <person name="Drula E."/>
            <person name="Henrissat B."/>
            <person name="Hsieh H.M."/>
            <person name="Youens-Clark K."/>
            <person name="Lutzoni F."/>
            <person name="Miadlikowska J."/>
            <person name="Eastwood D.C."/>
            <person name="Hamelin R.C."/>
            <person name="Grigoriev I.V."/>
            <person name="U'Ren J.M."/>
        </authorList>
    </citation>
    <scope>NUCLEOTIDE SEQUENCE [LARGE SCALE GENOMIC DNA]</scope>
    <source>
        <strain evidence="1 2">ER1909</strain>
    </source>
</reference>
<protein>
    <submittedName>
        <fullName evidence="1">Uncharacterized protein</fullName>
    </submittedName>
</protein>
<evidence type="ECO:0000313" key="2">
    <source>
        <dbReference type="Proteomes" id="UP001497680"/>
    </source>
</evidence>
<name>A0ACC0CTD2_9PEZI</name>
<keyword evidence="2" id="KW-1185">Reference proteome</keyword>
<dbReference type="Proteomes" id="UP001497680">
    <property type="component" value="Unassembled WGS sequence"/>
</dbReference>